<evidence type="ECO:0000259" key="5">
    <source>
        <dbReference type="SMART" id="SM00458"/>
    </source>
</evidence>
<proteinExistence type="inferred from homology"/>
<dbReference type="GO" id="GO:0005975">
    <property type="term" value="P:carbohydrate metabolic process"/>
    <property type="evidence" value="ECO:0007669"/>
    <property type="project" value="InterPro"/>
</dbReference>
<dbReference type="PROSITE" id="PS50231">
    <property type="entry name" value="RICIN_B_LECTIN"/>
    <property type="match status" value="1"/>
</dbReference>
<dbReference type="SMART" id="SM00458">
    <property type="entry name" value="RICIN"/>
    <property type="match status" value="1"/>
</dbReference>
<dbReference type="EMBL" id="NMUQ01000003">
    <property type="protein sequence ID" value="OXM13694.1"/>
    <property type="molecule type" value="Genomic_DNA"/>
</dbReference>
<sequence>MKQDFKNVRERMNVMLLSQRIIPRKILTAMLALALVLTTFGFAPSVKAAPAAIVNNTNWFDTDGNQIWSQGGWVMQDGNTFYWYGVDYSVNGAKKVNLYTSTDMATWDYQGNVVDFTGFTDASGGYSGNDWLGRPVVAYNSLNNNYVMIIEWNNSVGTIRKGLTYLTSSSPTGPFVFNNNDPLPTGNTVGDLGSIFKDTNGKTYISMTVDYPGINGSLRIAELAPDYLSVVSTVKTIGATYPNKEASTLIKVGSTYWMFASATNGWGSSQTYCMSATSLSGTWSAQNVCAVKPATTNSYDTQTDQILPIQGTSGTLYVYLGDRWNNMSGGPTAAGRNNWHPVTFNSSGVPTINGNASWSIDTAAGTWSPVNVTIDLTKTYSITNQNSGKALGITGNSTADGAAAVQNTFSNAAGQVWKFYDAGGGYYKIQNVNSGKYLNINGAATADGAAAIQYTSTTSINQHWQIIPTGAGTFKLKNRNSGKVIGINGESTADGASVVQSSDAGVLNQRWGFTALD</sequence>
<dbReference type="CDD" id="cd18823">
    <property type="entry name" value="GH43_RcAra43A-like"/>
    <property type="match status" value="1"/>
</dbReference>
<dbReference type="Gene3D" id="2.115.10.20">
    <property type="entry name" value="Glycosyl hydrolase domain, family 43"/>
    <property type="match status" value="1"/>
</dbReference>
<evidence type="ECO:0000313" key="6">
    <source>
        <dbReference type="EMBL" id="OXM13694.1"/>
    </source>
</evidence>
<organism evidence="6 7">
    <name type="scientific">Paenibacillus herberti</name>
    <dbReference type="NCBI Taxonomy" id="1619309"/>
    <lineage>
        <taxon>Bacteria</taxon>
        <taxon>Bacillati</taxon>
        <taxon>Bacillota</taxon>
        <taxon>Bacilli</taxon>
        <taxon>Bacillales</taxon>
        <taxon>Paenibacillaceae</taxon>
        <taxon>Paenibacillus</taxon>
    </lineage>
</organism>
<evidence type="ECO:0000313" key="7">
    <source>
        <dbReference type="Proteomes" id="UP000215145"/>
    </source>
</evidence>
<evidence type="ECO:0000256" key="1">
    <source>
        <dbReference type="ARBA" id="ARBA00009865"/>
    </source>
</evidence>
<gene>
    <name evidence="6" type="ORF">CGZ75_22000</name>
</gene>
<comment type="caution">
    <text evidence="6">The sequence shown here is derived from an EMBL/GenBank/DDBJ whole genome shotgun (WGS) entry which is preliminary data.</text>
</comment>
<dbReference type="GO" id="GO:0004553">
    <property type="term" value="F:hydrolase activity, hydrolyzing O-glycosyl compounds"/>
    <property type="evidence" value="ECO:0007669"/>
    <property type="project" value="InterPro"/>
</dbReference>
<dbReference type="Proteomes" id="UP000215145">
    <property type="component" value="Unassembled WGS sequence"/>
</dbReference>
<protein>
    <recommendedName>
        <fullName evidence="5">Ricin B lectin domain-containing protein</fullName>
    </recommendedName>
</protein>
<dbReference type="Gene3D" id="2.80.10.50">
    <property type="match status" value="1"/>
</dbReference>
<dbReference type="InterPro" id="IPR006710">
    <property type="entry name" value="Glyco_hydro_43"/>
</dbReference>
<dbReference type="SUPFAM" id="SSF75005">
    <property type="entry name" value="Arabinanase/levansucrase/invertase"/>
    <property type="match status" value="1"/>
</dbReference>
<dbReference type="PANTHER" id="PTHR22925:SF3">
    <property type="entry name" value="GLYCOSYL HYDROLASE FAMILY PROTEIN 43"/>
    <property type="match status" value="1"/>
</dbReference>
<dbReference type="Pfam" id="PF04616">
    <property type="entry name" value="Glyco_hydro_43"/>
    <property type="match status" value="1"/>
</dbReference>
<dbReference type="InterPro" id="IPR035992">
    <property type="entry name" value="Ricin_B-like_lectins"/>
</dbReference>
<dbReference type="InterPro" id="IPR000772">
    <property type="entry name" value="Ricin_B_lectin"/>
</dbReference>
<dbReference type="PANTHER" id="PTHR22925">
    <property type="entry name" value="GLYCOSYL HYDROLASE 43 FAMILY MEMBER"/>
    <property type="match status" value="1"/>
</dbReference>
<comment type="similarity">
    <text evidence="1 4">Belongs to the glycosyl hydrolase 43 family.</text>
</comment>
<name>A0A229NV46_9BACL</name>
<dbReference type="OrthoDB" id="273314at2"/>
<keyword evidence="7" id="KW-1185">Reference proteome</keyword>
<dbReference type="Pfam" id="PF14200">
    <property type="entry name" value="RicinB_lectin_2"/>
    <property type="match status" value="2"/>
</dbReference>
<evidence type="ECO:0000256" key="4">
    <source>
        <dbReference type="RuleBase" id="RU361187"/>
    </source>
</evidence>
<keyword evidence="3 4" id="KW-0326">Glycosidase</keyword>
<keyword evidence="2 4" id="KW-0378">Hydrolase</keyword>
<dbReference type="InterPro" id="IPR023296">
    <property type="entry name" value="Glyco_hydro_beta-prop_sf"/>
</dbReference>
<dbReference type="SUPFAM" id="SSF50370">
    <property type="entry name" value="Ricin B-like lectins"/>
    <property type="match status" value="1"/>
</dbReference>
<feature type="domain" description="Ricin B lectin" evidence="5">
    <location>
        <begin position="377"/>
        <end position="514"/>
    </location>
</feature>
<evidence type="ECO:0000256" key="2">
    <source>
        <dbReference type="ARBA" id="ARBA00022801"/>
    </source>
</evidence>
<dbReference type="RefSeq" id="WP_089526397.1">
    <property type="nucleotide sequence ID" value="NZ_NMUQ01000003.1"/>
</dbReference>
<dbReference type="AlphaFoldDB" id="A0A229NV46"/>
<reference evidence="6 7" key="1">
    <citation type="submission" date="2017-07" db="EMBL/GenBank/DDBJ databases">
        <title>Paenibacillus herberti R33 genome sequencing and assembly.</title>
        <authorList>
            <person name="Su W."/>
        </authorList>
    </citation>
    <scope>NUCLEOTIDE SEQUENCE [LARGE SCALE GENOMIC DNA]</scope>
    <source>
        <strain evidence="6 7">R33</strain>
    </source>
</reference>
<evidence type="ECO:0000256" key="3">
    <source>
        <dbReference type="ARBA" id="ARBA00023295"/>
    </source>
</evidence>
<accession>A0A229NV46</accession>